<dbReference type="InterPro" id="IPR050155">
    <property type="entry name" value="HAD-like_hydrolase_sf"/>
</dbReference>
<evidence type="ECO:0000313" key="5">
    <source>
        <dbReference type="EMBL" id="UWN57454.1"/>
    </source>
</evidence>
<keyword evidence="6" id="KW-1185">Reference proteome</keyword>
<dbReference type="SFLD" id="SFLDG01129">
    <property type="entry name" value="C1.5:_HAD__Beta-PGM__Phosphata"/>
    <property type="match status" value="1"/>
</dbReference>
<dbReference type="Gene3D" id="1.10.150.240">
    <property type="entry name" value="Putative phosphatase, domain 2"/>
    <property type="match status" value="1"/>
</dbReference>
<gene>
    <name evidence="5" type="ORF">NQ491_01375</name>
</gene>
<evidence type="ECO:0000256" key="1">
    <source>
        <dbReference type="ARBA" id="ARBA00000830"/>
    </source>
</evidence>
<accession>A0ABY5V1E7</accession>
<dbReference type="SFLD" id="SFLDG01135">
    <property type="entry name" value="C1.5.6:_HAD__Beta-PGM__Phospha"/>
    <property type="match status" value="1"/>
</dbReference>
<comment type="pathway">
    <text evidence="2">Organic acid metabolism; glycolate biosynthesis; glycolate from 2-phosphoglycolate: step 1/1.</text>
</comment>
<dbReference type="PANTHER" id="PTHR43434:SF1">
    <property type="entry name" value="PHOSPHOGLYCOLATE PHOSPHATASE"/>
    <property type="match status" value="1"/>
</dbReference>
<dbReference type="RefSeq" id="WP_019245147.1">
    <property type="nucleotide sequence ID" value="NZ_CAPH01000006.1"/>
</dbReference>
<dbReference type="Gene3D" id="3.40.50.1000">
    <property type="entry name" value="HAD superfamily/HAD-like"/>
    <property type="match status" value="1"/>
</dbReference>
<keyword evidence="5" id="KW-0378">Hydrolase</keyword>
<evidence type="ECO:0000256" key="4">
    <source>
        <dbReference type="ARBA" id="ARBA00013078"/>
    </source>
</evidence>
<dbReference type="SFLD" id="SFLDS00003">
    <property type="entry name" value="Haloacid_Dehalogenase"/>
    <property type="match status" value="1"/>
</dbReference>
<dbReference type="InterPro" id="IPR036412">
    <property type="entry name" value="HAD-like_sf"/>
</dbReference>
<dbReference type="EC" id="3.1.3.18" evidence="4"/>
<dbReference type="NCBIfam" id="TIGR01549">
    <property type="entry name" value="HAD-SF-IA-v1"/>
    <property type="match status" value="1"/>
</dbReference>
<dbReference type="Pfam" id="PF13419">
    <property type="entry name" value="HAD_2"/>
    <property type="match status" value="1"/>
</dbReference>
<dbReference type="NCBIfam" id="TIGR01509">
    <property type="entry name" value="HAD-SF-IA-v3"/>
    <property type="match status" value="1"/>
</dbReference>
<dbReference type="GO" id="GO:0016787">
    <property type="term" value="F:hydrolase activity"/>
    <property type="evidence" value="ECO:0007669"/>
    <property type="project" value="UniProtKB-KW"/>
</dbReference>
<comment type="similarity">
    <text evidence="3">Belongs to the HAD-like hydrolase superfamily. CbbY/CbbZ/Gph/YieH family.</text>
</comment>
<dbReference type="GeneID" id="82890343"/>
<dbReference type="InterPro" id="IPR041492">
    <property type="entry name" value="HAD_2"/>
</dbReference>
<dbReference type="InterPro" id="IPR023214">
    <property type="entry name" value="HAD_sf"/>
</dbReference>
<sequence length="215" mass="23954">MTRLVIFDLDGTLLDTIDDLAASTNYALRRNGYPEHELAAYRYFVGNGVAKLIERALPEAERSAQNVERLRRDFVEYYTEHSADLTKPYPGIRETVSELGRRGIVRAVASNKYQAATEKLVAHFFGEETFRVVLGQREGIAPKPDPTIVRDILSRTGFAPAETLYVGDSCVDMQTARNGGLRSVGVSWGFRPRAELEQNGATFVIDCPAQLLDLL</sequence>
<protein>
    <recommendedName>
        <fullName evidence="4">phosphoglycolate phosphatase</fullName>
        <ecNumber evidence="4">3.1.3.18</ecNumber>
    </recommendedName>
</protein>
<dbReference type="InterPro" id="IPR023198">
    <property type="entry name" value="PGP-like_dom2"/>
</dbReference>
<name>A0ABY5V1E7_9BACT</name>
<organism evidence="5 6">
    <name type="scientific">Alistipes ihumii AP11</name>
    <dbReference type="NCBI Taxonomy" id="1211813"/>
    <lineage>
        <taxon>Bacteria</taxon>
        <taxon>Pseudomonadati</taxon>
        <taxon>Bacteroidota</taxon>
        <taxon>Bacteroidia</taxon>
        <taxon>Bacteroidales</taxon>
        <taxon>Rikenellaceae</taxon>
        <taxon>Alistipes</taxon>
    </lineage>
</organism>
<dbReference type="PANTHER" id="PTHR43434">
    <property type="entry name" value="PHOSPHOGLYCOLATE PHOSPHATASE"/>
    <property type="match status" value="1"/>
</dbReference>
<dbReference type="Proteomes" id="UP001059295">
    <property type="component" value="Chromosome"/>
</dbReference>
<evidence type="ECO:0000313" key="6">
    <source>
        <dbReference type="Proteomes" id="UP001059295"/>
    </source>
</evidence>
<evidence type="ECO:0000256" key="2">
    <source>
        <dbReference type="ARBA" id="ARBA00004818"/>
    </source>
</evidence>
<dbReference type="EMBL" id="CP102294">
    <property type="protein sequence ID" value="UWN57454.1"/>
    <property type="molecule type" value="Genomic_DNA"/>
</dbReference>
<proteinExistence type="inferred from homology"/>
<evidence type="ECO:0000256" key="3">
    <source>
        <dbReference type="ARBA" id="ARBA00006171"/>
    </source>
</evidence>
<dbReference type="SUPFAM" id="SSF56784">
    <property type="entry name" value="HAD-like"/>
    <property type="match status" value="1"/>
</dbReference>
<dbReference type="InterPro" id="IPR006439">
    <property type="entry name" value="HAD-SF_hydro_IA"/>
</dbReference>
<reference evidence="5" key="1">
    <citation type="journal article" date="2022" name="Cell">
        <title>Design, construction, and in vivo augmentation of a complex gut microbiome.</title>
        <authorList>
            <person name="Cheng A.G."/>
            <person name="Ho P.Y."/>
            <person name="Aranda-Diaz A."/>
            <person name="Jain S."/>
            <person name="Yu F.B."/>
            <person name="Meng X."/>
            <person name="Wang M."/>
            <person name="Iakiviak M."/>
            <person name="Nagashima K."/>
            <person name="Zhao A."/>
            <person name="Murugkar P."/>
            <person name="Patil A."/>
            <person name="Atabakhsh K."/>
            <person name="Weakley A."/>
            <person name="Yan J."/>
            <person name="Brumbaugh A.R."/>
            <person name="Higginbottom S."/>
            <person name="Dimas A."/>
            <person name="Shiver A.L."/>
            <person name="Deutschbauer A."/>
            <person name="Neff N."/>
            <person name="Sonnenburg J.L."/>
            <person name="Huang K.C."/>
            <person name="Fischbach M.A."/>
        </authorList>
    </citation>
    <scope>NUCLEOTIDE SEQUENCE</scope>
    <source>
        <strain evidence="5">AP11</strain>
    </source>
</reference>
<dbReference type="PRINTS" id="PR00413">
    <property type="entry name" value="HADHALOGNASE"/>
</dbReference>
<comment type="catalytic activity">
    <reaction evidence="1">
        <text>2-phosphoglycolate + H2O = glycolate + phosphate</text>
        <dbReference type="Rhea" id="RHEA:14369"/>
        <dbReference type="ChEBI" id="CHEBI:15377"/>
        <dbReference type="ChEBI" id="CHEBI:29805"/>
        <dbReference type="ChEBI" id="CHEBI:43474"/>
        <dbReference type="ChEBI" id="CHEBI:58033"/>
        <dbReference type="EC" id="3.1.3.18"/>
    </reaction>
</comment>